<dbReference type="PANTHER" id="PTHR30046:SF0">
    <property type="entry name" value="FLAGELLAR M-RING PROTEIN"/>
    <property type="match status" value="1"/>
</dbReference>
<keyword evidence="14" id="KW-0282">Flagellum</keyword>
<dbReference type="PIRSF" id="PIRSF004862">
    <property type="entry name" value="FliF"/>
    <property type="match status" value="1"/>
</dbReference>
<keyword evidence="5 11" id="KW-0812">Transmembrane</keyword>
<dbReference type="EMBL" id="CP071794">
    <property type="protein sequence ID" value="QTD55452.1"/>
    <property type="molecule type" value="Genomic_DNA"/>
</dbReference>
<evidence type="ECO:0000256" key="5">
    <source>
        <dbReference type="ARBA" id="ARBA00022692"/>
    </source>
</evidence>
<keyword evidence="4" id="KW-1003">Cell membrane</keyword>
<dbReference type="NCBIfam" id="TIGR00206">
    <property type="entry name" value="fliF"/>
    <property type="match status" value="1"/>
</dbReference>
<proteinExistence type="inferred from homology"/>
<dbReference type="Gene3D" id="3.30.300.30">
    <property type="match status" value="1"/>
</dbReference>
<keyword evidence="6 11" id="KW-1133">Transmembrane helix</keyword>
<dbReference type="InterPro" id="IPR043427">
    <property type="entry name" value="YscJ/FliF"/>
</dbReference>
<keyword evidence="7 11" id="KW-0472">Membrane</keyword>
<evidence type="ECO:0000256" key="7">
    <source>
        <dbReference type="ARBA" id="ARBA00023136"/>
    </source>
</evidence>
<evidence type="ECO:0000256" key="3">
    <source>
        <dbReference type="ARBA" id="ARBA00007971"/>
    </source>
</evidence>
<evidence type="ECO:0000256" key="11">
    <source>
        <dbReference type="SAM" id="Phobius"/>
    </source>
</evidence>
<feature type="transmembrane region" description="Helical" evidence="11">
    <location>
        <begin position="467"/>
        <end position="485"/>
    </location>
</feature>
<sequence length="589" mass="62928">MAEELPLGQNLAPVAPSGGQAFSANGGGASTGGVLGSIQNFARQPAIARAMPLIILSAVLIAALSAWLVLREPPQRDLFRGLPDNDKSAVMQALQSANIPYQVDDVTGTLTVSNEDYHTAKIELAGQGLPRTAPSGDTIMSSMPMGASRAVESEKLRAAREMDLARSIEALDNVMSARVHLAVEQPSIFLRDRNEPGASVILQLAGSNKLDDKQTRAILNLVASSVPGLSAANVSVIDQNGRLLSGREDAESDENDTQLKIKAAIEDRYRQSLASLLTPIVGPGNFVAEVTADVNFDEKQATSEIYPTDGSVLRSEQGMRSEEPIGGSQVGGIPGALANRPPDAATLEEQPEGEEEQGAAQTQQLRTSEEYKRNFELAREIAVTNQATGQVSRLSVAVAIDDKALKNAKSPKEIQDIEKLVKGTIGFNAERGDQIAVSASQFRPVTETEAEAVWYESPWFGIVSRNVTALIVALLIIFLIARPILKRWLNAEKERKADIAAGANVPADLMMQNRSLPNGTQANGSAGNGVISAVQHEGSPVTIDMIQAAPSYQERALLTQNFVRQNPDHAALVVKELLKETDELEEADG</sequence>
<dbReference type="Pfam" id="PF01514">
    <property type="entry name" value="YscJ_FliF"/>
    <property type="match status" value="1"/>
</dbReference>
<feature type="transmembrane region" description="Helical" evidence="11">
    <location>
        <begin position="50"/>
        <end position="70"/>
    </location>
</feature>
<keyword evidence="15" id="KW-1185">Reference proteome</keyword>
<feature type="region of interest" description="Disordered" evidence="10">
    <location>
        <begin position="314"/>
        <end position="367"/>
    </location>
</feature>
<evidence type="ECO:0000313" key="14">
    <source>
        <dbReference type="EMBL" id="QTD55452.1"/>
    </source>
</evidence>
<dbReference type="InterPro" id="IPR045851">
    <property type="entry name" value="AMP-bd_C_sf"/>
</dbReference>
<evidence type="ECO:0000256" key="9">
    <source>
        <dbReference type="PIRNR" id="PIRNR004862"/>
    </source>
</evidence>
<name>A0ABX7T5Q7_9SPHN</name>
<organism evidence="14 15">
    <name type="scientific">Parasphingorhabdus cellanae</name>
    <dbReference type="NCBI Taxonomy" id="2806553"/>
    <lineage>
        <taxon>Bacteria</taxon>
        <taxon>Pseudomonadati</taxon>
        <taxon>Pseudomonadota</taxon>
        <taxon>Alphaproteobacteria</taxon>
        <taxon>Sphingomonadales</taxon>
        <taxon>Sphingomonadaceae</taxon>
        <taxon>Parasphingorhabdus</taxon>
    </lineage>
</organism>
<protein>
    <recommendedName>
        <fullName evidence="9">Flagellar M-ring protein</fullName>
    </recommendedName>
</protein>
<evidence type="ECO:0000313" key="15">
    <source>
        <dbReference type="Proteomes" id="UP000663923"/>
    </source>
</evidence>
<evidence type="ECO:0000256" key="10">
    <source>
        <dbReference type="SAM" id="MobiDB-lite"/>
    </source>
</evidence>
<dbReference type="RefSeq" id="WP_207987290.1">
    <property type="nucleotide sequence ID" value="NZ_CP071794.1"/>
</dbReference>
<dbReference type="InterPro" id="IPR000067">
    <property type="entry name" value="FlgMring_FliF"/>
</dbReference>
<evidence type="ECO:0000259" key="12">
    <source>
        <dbReference type="Pfam" id="PF01514"/>
    </source>
</evidence>
<feature type="domain" description="Flagellar M-ring C-terminal" evidence="13">
    <location>
        <begin position="277"/>
        <end position="442"/>
    </location>
</feature>
<reference evidence="14 15" key="1">
    <citation type="submission" date="2021-03" db="EMBL/GenBank/DDBJ databases">
        <title>Complete genome of Parasphingorhabdus_sp.JHSY0214.</title>
        <authorList>
            <person name="Yoo J.H."/>
            <person name="Bae J.W."/>
        </authorList>
    </citation>
    <scope>NUCLEOTIDE SEQUENCE [LARGE SCALE GENOMIC DNA]</scope>
    <source>
        <strain evidence="14 15">JHSY0214</strain>
    </source>
</reference>
<comment type="subcellular location">
    <subcellularLocation>
        <location evidence="1 9">Bacterial flagellum basal body</location>
    </subcellularLocation>
    <subcellularLocation>
        <location evidence="2">Cell membrane</location>
        <topology evidence="2">Multi-pass membrane protein</topology>
    </subcellularLocation>
</comment>
<evidence type="ECO:0000259" key="13">
    <source>
        <dbReference type="Pfam" id="PF08345"/>
    </source>
</evidence>
<feature type="domain" description="Flagellar M-ring N-terminal" evidence="12">
    <location>
        <begin position="72"/>
        <end position="245"/>
    </location>
</feature>
<evidence type="ECO:0000256" key="2">
    <source>
        <dbReference type="ARBA" id="ARBA00004651"/>
    </source>
</evidence>
<evidence type="ECO:0000256" key="6">
    <source>
        <dbReference type="ARBA" id="ARBA00022989"/>
    </source>
</evidence>
<dbReference type="Pfam" id="PF08345">
    <property type="entry name" value="YscJ_FliF_C"/>
    <property type="match status" value="1"/>
</dbReference>
<dbReference type="PRINTS" id="PR01009">
    <property type="entry name" value="FLGMRINGFLIF"/>
</dbReference>
<evidence type="ECO:0000256" key="1">
    <source>
        <dbReference type="ARBA" id="ARBA00004117"/>
    </source>
</evidence>
<evidence type="ECO:0000256" key="4">
    <source>
        <dbReference type="ARBA" id="ARBA00022475"/>
    </source>
</evidence>
<comment type="function">
    <text evidence="9">The M ring may be actively involved in energy transduction.</text>
</comment>
<keyword evidence="8 9" id="KW-0975">Bacterial flagellum</keyword>
<dbReference type="InterPro" id="IPR006182">
    <property type="entry name" value="FliF_N_dom"/>
</dbReference>
<keyword evidence="14" id="KW-0969">Cilium</keyword>
<keyword evidence="14" id="KW-0966">Cell projection</keyword>
<gene>
    <name evidence="14" type="primary">fliF</name>
    <name evidence="14" type="ORF">J4G78_14760</name>
</gene>
<comment type="similarity">
    <text evidence="3 9">Belongs to the FliF family.</text>
</comment>
<dbReference type="InterPro" id="IPR013556">
    <property type="entry name" value="Flag_M-ring_C"/>
</dbReference>
<evidence type="ECO:0000256" key="8">
    <source>
        <dbReference type="ARBA" id="ARBA00023143"/>
    </source>
</evidence>
<accession>A0ABX7T5Q7</accession>
<dbReference type="PANTHER" id="PTHR30046">
    <property type="entry name" value="FLAGELLAR M-RING PROTEIN"/>
    <property type="match status" value="1"/>
</dbReference>
<dbReference type="Proteomes" id="UP000663923">
    <property type="component" value="Chromosome"/>
</dbReference>